<gene>
    <name evidence="3" type="ORF">HB662_28095</name>
</gene>
<dbReference type="InterPro" id="IPR007345">
    <property type="entry name" value="Polysacch_pyruvyl_Trfase"/>
</dbReference>
<comment type="caution">
    <text evidence="3">The sequence shown here is derived from an EMBL/GenBank/DDBJ whole genome shotgun (WGS) entry which is preliminary data.</text>
</comment>
<evidence type="ECO:0000256" key="1">
    <source>
        <dbReference type="SAM" id="MobiDB-lite"/>
    </source>
</evidence>
<dbReference type="EMBL" id="JAAVTX010000012">
    <property type="protein sequence ID" value="NKE48660.1"/>
    <property type="molecule type" value="Genomic_DNA"/>
</dbReference>
<dbReference type="InterPro" id="IPR002495">
    <property type="entry name" value="Glyco_trans_8"/>
</dbReference>
<dbReference type="Pfam" id="PF01501">
    <property type="entry name" value="Glyco_transf_8"/>
    <property type="match status" value="1"/>
</dbReference>
<feature type="region of interest" description="Disordered" evidence="1">
    <location>
        <begin position="768"/>
        <end position="790"/>
    </location>
</feature>
<dbReference type="Gene3D" id="3.90.550.10">
    <property type="entry name" value="Spore Coat Polysaccharide Biosynthesis Protein SpsA, Chain A"/>
    <property type="match status" value="1"/>
</dbReference>
<dbReference type="InterPro" id="IPR050587">
    <property type="entry name" value="GNT1/Glycosyltrans_8"/>
</dbReference>
<feature type="domain" description="Polysaccharide pyruvyl transferase" evidence="2">
    <location>
        <begin position="468"/>
        <end position="694"/>
    </location>
</feature>
<evidence type="ECO:0000313" key="4">
    <source>
        <dbReference type="Proteomes" id="UP000765160"/>
    </source>
</evidence>
<dbReference type="InterPro" id="IPR029044">
    <property type="entry name" value="Nucleotide-diphossugar_trans"/>
</dbReference>
<dbReference type="PANTHER" id="PTHR11183">
    <property type="entry name" value="GLYCOGENIN SUBFAMILY MEMBER"/>
    <property type="match status" value="1"/>
</dbReference>
<sequence>MARSVCYCSFVDQTYMPGFLTLLKSLVANSSDSLFPFVVLHDGLDAQSLKSIAEIYPPVTYKAVDKTLYSDFVRGDRGNYLVEKAYYILEAFLIHDYDTVITLDTDMIVLGSIGELATHNSNVCAVPSFYDNPDGTKLNSGLLVLPRKVRGRSAFEALCRLGRSGAYELDKHDQGILSAHLDGNFTRLDESFNFVKRRIRAKLVPKSVRILHFTGPVKPWAGTEVGYEKAEARWHALNVAPQKLWSDYVQRHGDKGDPDFLMPFIASRLAGLPYDRETAAEGAALAIRFGRYDLIDVIVGRDTLRPGKRLSNILLYKGIEARVRGRFAESERWLRHPGLADPGLKVRVLAERAELHWIDGKLDLARESVEAARRLDPIERRVQKLGERIDVSSRLAQGRAMPSTPGQPRLTHVAFYMTPKGNAGDYLVPESVRWALTHAVGPSVWEGHHAHQSFGPEQVQAAAGTNAVVVGGGGLFIPDTAANLVSGWQWNVADASLRAMQTPLILFAVGYNVFFGKDRFSPGFDRSLALLVQKAGFVGIRNHGSIRQLRKRLPSHLHEKLVFQPCPTTVTRHLLPDLVPARSPGGFVALNCAYDRKDARFGQSYAAFLAEMAHLIRGLSAEREVIFYAHTVLDEEFLIDIASAERIHLPCRRLYDMSVAEILAAYSAPSVVVGMRGHASMIPFGCGTPIVSLISHPKMGYFLDDTKLREWGADISQPGFGEQALQACRDIFNDEQRAAATVDAAQQRLWTITQENLAVCRELILGPEAAPNSNSDTPSVASDAKLMPAH</sequence>
<keyword evidence="4" id="KW-1185">Reference proteome</keyword>
<reference evidence="3 4" key="1">
    <citation type="submission" date="2020-03" db="EMBL/GenBank/DDBJ databases">
        <title>Roseomonas selenitidurans sp. nov. isolated from soil.</title>
        <authorList>
            <person name="Liu H."/>
        </authorList>
    </citation>
    <scope>NUCLEOTIDE SEQUENCE [LARGE SCALE GENOMIC DNA]</scope>
    <source>
        <strain evidence="3 4">JCM 15073</strain>
    </source>
</reference>
<proteinExistence type="predicted"/>
<accession>A0ABX1F8K6</accession>
<feature type="compositionally biased region" description="Polar residues" evidence="1">
    <location>
        <begin position="771"/>
        <end position="780"/>
    </location>
</feature>
<name>A0ABX1F8K6_9PROT</name>
<evidence type="ECO:0000313" key="3">
    <source>
        <dbReference type="EMBL" id="NKE48660.1"/>
    </source>
</evidence>
<dbReference type="GO" id="GO:0016740">
    <property type="term" value="F:transferase activity"/>
    <property type="evidence" value="ECO:0007669"/>
    <property type="project" value="UniProtKB-KW"/>
</dbReference>
<dbReference type="Pfam" id="PF04230">
    <property type="entry name" value="PS_pyruv_trans"/>
    <property type="match status" value="1"/>
</dbReference>
<dbReference type="SUPFAM" id="SSF53448">
    <property type="entry name" value="Nucleotide-diphospho-sugar transferases"/>
    <property type="match status" value="1"/>
</dbReference>
<dbReference type="Proteomes" id="UP000765160">
    <property type="component" value="Unassembled WGS sequence"/>
</dbReference>
<dbReference type="RefSeq" id="WP_168055276.1">
    <property type="nucleotide sequence ID" value="NZ_JAATJR010000012.1"/>
</dbReference>
<keyword evidence="3" id="KW-0808">Transferase</keyword>
<organism evidence="3 4">
    <name type="scientific">Falsiroseomonas frigidaquae</name>
    <dbReference type="NCBI Taxonomy" id="487318"/>
    <lineage>
        <taxon>Bacteria</taxon>
        <taxon>Pseudomonadati</taxon>
        <taxon>Pseudomonadota</taxon>
        <taxon>Alphaproteobacteria</taxon>
        <taxon>Acetobacterales</taxon>
        <taxon>Roseomonadaceae</taxon>
        <taxon>Falsiroseomonas</taxon>
    </lineage>
</organism>
<protein>
    <submittedName>
        <fullName evidence="3">Polysaccharide pyruvyl transferase family protein</fullName>
    </submittedName>
</protein>
<evidence type="ECO:0000259" key="2">
    <source>
        <dbReference type="Pfam" id="PF04230"/>
    </source>
</evidence>